<sequence length="79" mass="8864">MKNQRSDVMCFLQEFQLIFGDASPVVAHGYNNTGTRCSGHFCSHQHDDVECSYRKFIAIAWSGIATMFLECLASVVKQS</sequence>
<reference evidence="1" key="1">
    <citation type="journal article" date="2021" name="Sci. Adv.">
        <title>The American lobster genome reveals insights on longevity, neural, and immune adaptations.</title>
        <authorList>
            <person name="Polinski J.M."/>
            <person name="Zimin A.V."/>
            <person name="Clark K.F."/>
            <person name="Kohn A.B."/>
            <person name="Sadowski N."/>
            <person name="Timp W."/>
            <person name="Ptitsyn A."/>
            <person name="Khanna P."/>
            <person name="Romanova D.Y."/>
            <person name="Williams P."/>
            <person name="Greenwood S.J."/>
            <person name="Moroz L.L."/>
            <person name="Walt D.R."/>
            <person name="Bodnar A.G."/>
        </authorList>
    </citation>
    <scope>NUCLEOTIDE SEQUENCE</scope>
    <source>
        <strain evidence="1">GMGI-L3</strain>
    </source>
</reference>
<accession>A0A8J5NFG7</accession>
<keyword evidence="2" id="KW-1185">Reference proteome</keyword>
<protein>
    <submittedName>
        <fullName evidence="1">Uncharacterized protein</fullName>
    </submittedName>
</protein>
<proteinExistence type="predicted"/>
<name>A0A8J5NFG7_HOMAM</name>
<evidence type="ECO:0000313" key="2">
    <source>
        <dbReference type="Proteomes" id="UP000747542"/>
    </source>
</evidence>
<organism evidence="1 2">
    <name type="scientific">Homarus americanus</name>
    <name type="common">American lobster</name>
    <dbReference type="NCBI Taxonomy" id="6706"/>
    <lineage>
        <taxon>Eukaryota</taxon>
        <taxon>Metazoa</taxon>
        <taxon>Ecdysozoa</taxon>
        <taxon>Arthropoda</taxon>
        <taxon>Crustacea</taxon>
        <taxon>Multicrustacea</taxon>
        <taxon>Malacostraca</taxon>
        <taxon>Eumalacostraca</taxon>
        <taxon>Eucarida</taxon>
        <taxon>Decapoda</taxon>
        <taxon>Pleocyemata</taxon>
        <taxon>Astacidea</taxon>
        <taxon>Nephropoidea</taxon>
        <taxon>Nephropidae</taxon>
        <taxon>Homarus</taxon>
    </lineage>
</organism>
<gene>
    <name evidence="1" type="ORF">Hamer_G026025</name>
</gene>
<dbReference type="Proteomes" id="UP000747542">
    <property type="component" value="Unassembled WGS sequence"/>
</dbReference>
<dbReference type="AlphaFoldDB" id="A0A8J5NFG7"/>
<evidence type="ECO:0000313" key="1">
    <source>
        <dbReference type="EMBL" id="KAG7178298.1"/>
    </source>
</evidence>
<dbReference type="EMBL" id="JAHLQT010000126">
    <property type="protein sequence ID" value="KAG7178298.1"/>
    <property type="molecule type" value="Genomic_DNA"/>
</dbReference>
<comment type="caution">
    <text evidence="1">The sequence shown here is derived from an EMBL/GenBank/DDBJ whole genome shotgun (WGS) entry which is preliminary data.</text>
</comment>